<sequence length="151" mass="16377">MRGSLTGTAITLAAGALLTAAMSTASASTATTSAPKVASPAPVLVDCQWQRDVRPTDFILACGDGNSRLSGLQWKQWGADGATATGVNMVNDCKPYCAAGHFRYYQVSVRLDRPQAWKKDPAVQHFTRMSLTYTDARPDGFQRVMTYPLWD</sequence>
<dbReference type="RefSeq" id="WP_258779187.1">
    <property type="nucleotide sequence ID" value="NZ_JANUGP010000010.1"/>
</dbReference>
<accession>A0ABT2B2G3</accession>
<evidence type="ECO:0008006" key="4">
    <source>
        <dbReference type="Google" id="ProtNLM"/>
    </source>
</evidence>
<organism evidence="2 3">
    <name type="scientific">Streptomyces pyxinicus</name>
    <dbReference type="NCBI Taxonomy" id="2970331"/>
    <lineage>
        <taxon>Bacteria</taxon>
        <taxon>Bacillati</taxon>
        <taxon>Actinomycetota</taxon>
        <taxon>Actinomycetes</taxon>
        <taxon>Kitasatosporales</taxon>
        <taxon>Streptomycetaceae</taxon>
        <taxon>Streptomyces</taxon>
    </lineage>
</organism>
<feature type="signal peptide" evidence="1">
    <location>
        <begin position="1"/>
        <end position="27"/>
    </location>
</feature>
<reference evidence="2 3" key="1">
    <citation type="submission" date="2022-08" db="EMBL/GenBank/DDBJ databases">
        <authorList>
            <person name="Somphong A."/>
            <person name="Phongsopitanun W."/>
        </authorList>
    </citation>
    <scope>NUCLEOTIDE SEQUENCE [LARGE SCALE GENOMIC DNA]</scope>
    <source>
        <strain evidence="2 3">LP11</strain>
    </source>
</reference>
<comment type="caution">
    <text evidence="2">The sequence shown here is derived from an EMBL/GenBank/DDBJ whole genome shotgun (WGS) entry which is preliminary data.</text>
</comment>
<dbReference type="Proteomes" id="UP001205612">
    <property type="component" value="Unassembled WGS sequence"/>
</dbReference>
<proteinExistence type="predicted"/>
<gene>
    <name evidence="2" type="ORF">NX794_15890</name>
</gene>
<evidence type="ECO:0000313" key="2">
    <source>
        <dbReference type="EMBL" id="MCS0602681.1"/>
    </source>
</evidence>
<protein>
    <recommendedName>
        <fullName evidence="4">Secreted protein</fullName>
    </recommendedName>
</protein>
<keyword evidence="3" id="KW-1185">Reference proteome</keyword>
<dbReference type="EMBL" id="JANUGP010000010">
    <property type="protein sequence ID" value="MCS0602681.1"/>
    <property type="molecule type" value="Genomic_DNA"/>
</dbReference>
<feature type="chain" id="PRO_5045488545" description="Secreted protein" evidence="1">
    <location>
        <begin position="28"/>
        <end position="151"/>
    </location>
</feature>
<name>A0ABT2B2G3_9ACTN</name>
<keyword evidence="1" id="KW-0732">Signal</keyword>
<evidence type="ECO:0000313" key="3">
    <source>
        <dbReference type="Proteomes" id="UP001205612"/>
    </source>
</evidence>
<evidence type="ECO:0000256" key="1">
    <source>
        <dbReference type="SAM" id="SignalP"/>
    </source>
</evidence>